<dbReference type="Proteomes" id="UP000031057">
    <property type="component" value="Unassembled WGS sequence"/>
</dbReference>
<dbReference type="STRING" id="1348853.LK12_17880"/>
<dbReference type="EMBL" id="JTDI01000006">
    <property type="protein sequence ID" value="KHK89796.1"/>
    <property type="molecule type" value="Genomic_DNA"/>
</dbReference>
<evidence type="ECO:0000313" key="3">
    <source>
        <dbReference type="EMBL" id="KHK89796.1"/>
    </source>
</evidence>
<evidence type="ECO:0000256" key="1">
    <source>
        <dbReference type="ARBA" id="ARBA00006484"/>
    </source>
</evidence>
<dbReference type="PANTHER" id="PTHR43180">
    <property type="entry name" value="3-OXOACYL-(ACYL-CARRIER-PROTEIN) REDUCTASE (AFU_ORTHOLOGUE AFUA_6G11210)"/>
    <property type="match status" value="1"/>
</dbReference>
<sequence length="254" mass="26056">MNRLSGKVAVITGGASGIGAASVRAFAAEGAQVVSTDVQVDAGKAIAEEAGAIFVEHDVSDAGAWAEIEDLIRARFGRLDVMFNNAGIAPVQNVEEVDLATWNRTIGVNMTGVMLGCQTAIRLMKKNPGGSSGSIINTASTVAYMGIAQDLAYTATKGAVRALTKSVAVHCARGLNIRCNALIPGSTRTGMLQDHLDLGAEVVASINGMSPMGRIAEPSELAAMAVFLASDDASYSTGAEFKVDGGMLAAHPGM</sequence>
<comment type="similarity">
    <text evidence="1">Belongs to the short-chain dehydrogenases/reductases (SDR) family.</text>
</comment>
<reference evidence="3 4" key="1">
    <citation type="submission" date="2014-10" db="EMBL/GenBank/DDBJ databases">
        <title>Genome sequence of Novosphingobium malaysiense MUSC 273(T).</title>
        <authorList>
            <person name="Lee L.-H."/>
        </authorList>
    </citation>
    <scope>NUCLEOTIDE SEQUENCE [LARGE SCALE GENOMIC DNA]</scope>
    <source>
        <strain evidence="3 4">MUSC 273</strain>
    </source>
</reference>
<dbReference type="RefSeq" id="WP_039287119.1">
    <property type="nucleotide sequence ID" value="NZ_JTDI01000006.1"/>
</dbReference>
<dbReference type="FunFam" id="3.40.50.720:FF:000084">
    <property type="entry name" value="Short-chain dehydrogenase reductase"/>
    <property type="match status" value="1"/>
</dbReference>
<dbReference type="SUPFAM" id="SSF51735">
    <property type="entry name" value="NAD(P)-binding Rossmann-fold domains"/>
    <property type="match status" value="1"/>
</dbReference>
<name>A0A0B1ZFF0_9SPHN</name>
<dbReference type="PROSITE" id="PS00061">
    <property type="entry name" value="ADH_SHORT"/>
    <property type="match status" value="1"/>
</dbReference>
<proteinExistence type="inferred from homology"/>
<dbReference type="AlphaFoldDB" id="A0A0B1ZFF0"/>
<gene>
    <name evidence="3" type="ORF">LK12_17880</name>
</gene>
<evidence type="ECO:0000256" key="2">
    <source>
        <dbReference type="ARBA" id="ARBA00023002"/>
    </source>
</evidence>
<protein>
    <recommendedName>
        <fullName evidence="5">Short-chain dehydrogenase</fullName>
    </recommendedName>
</protein>
<dbReference type="PANTHER" id="PTHR43180:SF66">
    <property type="entry name" value="SHORT-CHAIN DEHYDROGENASE_REDUCTASE FAMILY PROTEIN"/>
    <property type="match status" value="1"/>
</dbReference>
<organism evidence="3 4">
    <name type="scientific">Novosphingobium malaysiense</name>
    <dbReference type="NCBI Taxonomy" id="1348853"/>
    <lineage>
        <taxon>Bacteria</taxon>
        <taxon>Pseudomonadati</taxon>
        <taxon>Pseudomonadota</taxon>
        <taxon>Alphaproteobacteria</taxon>
        <taxon>Sphingomonadales</taxon>
        <taxon>Sphingomonadaceae</taxon>
        <taxon>Novosphingobium</taxon>
    </lineage>
</organism>
<dbReference type="InterPro" id="IPR020904">
    <property type="entry name" value="Sc_DH/Rdtase_CS"/>
</dbReference>
<dbReference type="GO" id="GO:0016491">
    <property type="term" value="F:oxidoreductase activity"/>
    <property type="evidence" value="ECO:0007669"/>
    <property type="project" value="UniProtKB-KW"/>
</dbReference>
<dbReference type="InterPro" id="IPR002347">
    <property type="entry name" value="SDR_fam"/>
</dbReference>
<comment type="caution">
    <text evidence="3">The sequence shown here is derived from an EMBL/GenBank/DDBJ whole genome shotgun (WGS) entry which is preliminary data.</text>
</comment>
<keyword evidence="2" id="KW-0560">Oxidoreductase</keyword>
<dbReference type="InterPro" id="IPR036291">
    <property type="entry name" value="NAD(P)-bd_dom_sf"/>
</dbReference>
<dbReference type="Pfam" id="PF13561">
    <property type="entry name" value="adh_short_C2"/>
    <property type="match status" value="1"/>
</dbReference>
<dbReference type="PRINTS" id="PR00081">
    <property type="entry name" value="GDHRDH"/>
</dbReference>
<evidence type="ECO:0008006" key="5">
    <source>
        <dbReference type="Google" id="ProtNLM"/>
    </source>
</evidence>
<evidence type="ECO:0000313" key="4">
    <source>
        <dbReference type="Proteomes" id="UP000031057"/>
    </source>
</evidence>
<accession>A0A0B1ZFF0</accession>
<dbReference type="Gene3D" id="3.40.50.720">
    <property type="entry name" value="NAD(P)-binding Rossmann-like Domain"/>
    <property type="match status" value="1"/>
</dbReference>
<keyword evidence="4" id="KW-1185">Reference proteome</keyword>
<dbReference type="PRINTS" id="PR00080">
    <property type="entry name" value="SDRFAMILY"/>
</dbReference>
<dbReference type="OrthoDB" id="5457012at2"/>